<organism evidence="2 3">
    <name type="scientific">Limnochorda pilosa</name>
    <dbReference type="NCBI Taxonomy" id="1555112"/>
    <lineage>
        <taxon>Bacteria</taxon>
        <taxon>Bacillati</taxon>
        <taxon>Bacillota</taxon>
        <taxon>Limnochordia</taxon>
        <taxon>Limnochordales</taxon>
        <taxon>Limnochordaceae</taxon>
        <taxon>Limnochorda</taxon>
    </lineage>
</organism>
<dbReference type="SUPFAM" id="SSF54106">
    <property type="entry name" value="LysM domain"/>
    <property type="match status" value="1"/>
</dbReference>
<evidence type="ECO:0000259" key="1">
    <source>
        <dbReference type="PROSITE" id="PS51782"/>
    </source>
</evidence>
<dbReference type="Proteomes" id="UP000065807">
    <property type="component" value="Chromosome"/>
</dbReference>
<sequence>MPEIPWNWVQEKLGQVQVPACPNGVLYTVRSGDTLFGLARRFGVSLDDLIAANPQLPDPSRLRIGQRICIPSGMPSTGVCCVPMQRTSAVDAEAGGVVWIRRRGATGFTVLVSAVGLPAPSVLGETFQTYVFRMDGVGSEMRLVETVGGRQVRTGVFTTDEISLRGTEDVVVRVAGTTDGQVLGPVVLEASVGDCLRRLMSV</sequence>
<dbReference type="EMBL" id="AP014924">
    <property type="protein sequence ID" value="BAS25938.1"/>
    <property type="molecule type" value="Genomic_DNA"/>
</dbReference>
<dbReference type="CDD" id="cd00118">
    <property type="entry name" value="LysM"/>
    <property type="match status" value="1"/>
</dbReference>
<evidence type="ECO:0000313" key="3">
    <source>
        <dbReference type="Proteomes" id="UP000065807"/>
    </source>
</evidence>
<dbReference type="InterPro" id="IPR018392">
    <property type="entry name" value="LysM"/>
</dbReference>
<name>A0A0K2SFQ4_LIMPI</name>
<reference evidence="3" key="1">
    <citation type="submission" date="2015-07" db="EMBL/GenBank/DDBJ databases">
        <title>Complete genome sequence and phylogenetic analysis of Limnochorda pilosa.</title>
        <authorList>
            <person name="Watanabe M."/>
            <person name="Kojima H."/>
            <person name="Fukui M."/>
        </authorList>
    </citation>
    <scope>NUCLEOTIDE SEQUENCE [LARGE SCALE GENOMIC DNA]</scope>
    <source>
        <strain evidence="3">HC45</strain>
    </source>
</reference>
<dbReference type="RefSeq" id="WP_068132832.1">
    <property type="nucleotide sequence ID" value="NZ_AP014924.1"/>
</dbReference>
<gene>
    <name evidence="2" type="ORF">LIP_0081</name>
</gene>
<dbReference type="STRING" id="1555112.LIP_0081"/>
<keyword evidence="3" id="KW-1185">Reference proteome</keyword>
<proteinExistence type="predicted"/>
<protein>
    <recommendedName>
        <fullName evidence="1">LysM domain-containing protein</fullName>
    </recommendedName>
</protein>
<accession>A0A0K2SFQ4</accession>
<dbReference type="Pfam" id="PF01476">
    <property type="entry name" value="LysM"/>
    <property type="match status" value="1"/>
</dbReference>
<dbReference type="PROSITE" id="PS51782">
    <property type="entry name" value="LYSM"/>
    <property type="match status" value="1"/>
</dbReference>
<feature type="domain" description="LysM" evidence="1">
    <location>
        <begin position="25"/>
        <end position="70"/>
    </location>
</feature>
<dbReference type="AlphaFoldDB" id="A0A0K2SFQ4"/>
<evidence type="ECO:0000313" key="2">
    <source>
        <dbReference type="EMBL" id="BAS25938.1"/>
    </source>
</evidence>
<dbReference type="InterPro" id="IPR036779">
    <property type="entry name" value="LysM_dom_sf"/>
</dbReference>
<dbReference type="Pfam" id="PF26349">
    <property type="entry name" value="YoqH"/>
    <property type="match status" value="1"/>
</dbReference>
<dbReference type="InterPro" id="IPR058968">
    <property type="entry name" value="YoqH-like"/>
</dbReference>
<dbReference type="SMART" id="SM00257">
    <property type="entry name" value="LysM"/>
    <property type="match status" value="1"/>
</dbReference>
<dbReference type="Gene3D" id="3.10.350.10">
    <property type="entry name" value="LysM domain"/>
    <property type="match status" value="1"/>
</dbReference>
<reference evidence="3" key="2">
    <citation type="journal article" date="2016" name="Int. J. Syst. Evol. Microbiol.">
        <title>Complete genome sequence and cell structure of Limnochorda pilosa, a Gram-negative spore-former within the phylum Firmicutes.</title>
        <authorList>
            <person name="Watanabe M."/>
            <person name="Kojima H."/>
            <person name="Fukui M."/>
        </authorList>
    </citation>
    <scope>NUCLEOTIDE SEQUENCE [LARGE SCALE GENOMIC DNA]</scope>
    <source>
        <strain evidence="3">HC45</strain>
    </source>
</reference>
<dbReference type="KEGG" id="lpil:LIP_0081"/>